<feature type="non-terminal residue" evidence="1">
    <location>
        <position position="98"/>
    </location>
</feature>
<accession>A0A7J8VUZ5</accession>
<organism evidence="1 2">
    <name type="scientific">Gossypium klotzschianum</name>
    <dbReference type="NCBI Taxonomy" id="34286"/>
    <lineage>
        <taxon>Eukaryota</taxon>
        <taxon>Viridiplantae</taxon>
        <taxon>Streptophyta</taxon>
        <taxon>Embryophyta</taxon>
        <taxon>Tracheophyta</taxon>
        <taxon>Spermatophyta</taxon>
        <taxon>Magnoliopsida</taxon>
        <taxon>eudicotyledons</taxon>
        <taxon>Gunneridae</taxon>
        <taxon>Pentapetalae</taxon>
        <taxon>rosids</taxon>
        <taxon>malvids</taxon>
        <taxon>Malvales</taxon>
        <taxon>Malvaceae</taxon>
        <taxon>Malvoideae</taxon>
        <taxon>Gossypium</taxon>
    </lineage>
</organism>
<sequence>MQWLEDLRPNHLRLRFIKRMMMSQVGLFLEKQMSQMKVLKILKLKHQKSDGWESIIFFHQLSLWLPVVSSLLDLSLLLLQLLLLTFELQEQGMMVLNT</sequence>
<reference evidence="1 2" key="1">
    <citation type="journal article" date="2019" name="Genome Biol. Evol.">
        <title>Insights into the evolution of the New World diploid cottons (Gossypium, subgenus Houzingenia) based on genome sequencing.</title>
        <authorList>
            <person name="Grover C.E."/>
            <person name="Arick M.A. 2nd"/>
            <person name="Thrash A."/>
            <person name="Conover J.L."/>
            <person name="Sanders W.S."/>
            <person name="Peterson D.G."/>
            <person name="Frelichowski J.E."/>
            <person name="Scheffler J.A."/>
            <person name="Scheffler B.E."/>
            <person name="Wendel J.F."/>
        </authorList>
    </citation>
    <scope>NUCLEOTIDE SEQUENCE [LARGE SCALE GENOMIC DNA]</scope>
    <source>
        <strain evidence="1">57</strain>
        <tissue evidence="1">Leaf</tissue>
    </source>
</reference>
<evidence type="ECO:0000313" key="1">
    <source>
        <dbReference type="EMBL" id="MBA0666617.1"/>
    </source>
</evidence>
<gene>
    <name evidence="1" type="ORF">Goklo_003012</name>
</gene>
<keyword evidence="2" id="KW-1185">Reference proteome</keyword>
<dbReference type="EMBL" id="JABFAB010000012">
    <property type="protein sequence ID" value="MBA0666617.1"/>
    <property type="molecule type" value="Genomic_DNA"/>
</dbReference>
<protein>
    <submittedName>
        <fullName evidence="1">Uncharacterized protein</fullName>
    </submittedName>
</protein>
<proteinExistence type="predicted"/>
<dbReference type="Proteomes" id="UP000593573">
    <property type="component" value="Unassembled WGS sequence"/>
</dbReference>
<name>A0A7J8VUZ5_9ROSI</name>
<evidence type="ECO:0000313" key="2">
    <source>
        <dbReference type="Proteomes" id="UP000593573"/>
    </source>
</evidence>
<comment type="caution">
    <text evidence="1">The sequence shown here is derived from an EMBL/GenBank/DDBJ whole genome shotgun (WGS) entry which is preliminary data.</text>
</comment>
<dbReference type="AlphaFoldDB" id="A0A7J8VUZ5"/>